<evidence type="ECO:0000256" key="7">
    <source>
        <dbReference type="ARBA" id="ARBA00046134"/>
    </source>
</evidence>
<keyword evidence="1 10" id="KW-0698">rRNA processing</keyword>
<feature type="binding site" evidence="9">
    <location>
        <position position="79"/>
    </location>
    <ligand>
        <name>S-adenosyl-L-methionine</name>
        <dbReference type="ChEBI" id="CHEBI:59789"/>
    </ligand>
</feature>
<evidence type="ECO:0000256" key="4">
    <source>
        <dbReference type="ARBA" id="ARBA00022691"/>
    </source>
</evidence>
<comment type="function">
    <text evidence="7">Specifically dimethylates two adjacent adenosines in the loop of a conserved hairpin near the 3'-end of 18S rRNA in the 40S particle. Involved in the pre-rRNA processing steps leading to small-subunit rRNA production independently of its RNA-modifying catalytic activity. Part of the small subunit (SSU) processome, first precursor of the small eukaryotic ribosomal subunit. During the assembly of the SSU processome in the nucleolus, many ribosome biogenesis factors, an RNA chaperone and ribosomal proteins associate with the nascent pre-rRNA and work in concert to generate RNA folding, modifications, rearrangements and cleavage as well as targeted degradation of pre-ribosomal RNA by the RNA exosome.</text>
</comment>
<evidence type="ECO:0000256" key="10">
    <source>
        <dbReference type="RuleBase" id="RU362106"/>
    </source>
</evidence>
<dbReference type="GO" id="GO:0005730">
    <property type="term" value="C:nucleolus"/>
    <property type="evidence" value="ECO:0007669"/>
    <property type="project" value="TreeGrafter"/>
</dbReference>
<keyword evidence="5 9" id="KW-0694">RNA-binding</keyword>
<feature type="compositionally biased region" description="Polar residues" evidence="11">
    <location>
        <begin position="12"/>
        <end position="22"/>
    </location>
</feature>
<evidence type="ECO:0000256" key="1">
    <source>
        <dbReference type="ARBA" id="ARBA00022552"/>
    </source>
</evidence>
<feature type="binding site" evidence="9">
    <location>
        <position position="122"/>
    </location>
    <ligand>
        <name>S-adenosyl-L-methionine</name>
        <dbReference type="ChEBI" id="CHEBI:59789"/>
    </ligand>
</feature>
<dbReference type="InterPro" id="IPR029063">
    <property type="entry name" value="SAM-dependent_MTases_sf"/>
</dbReference>
<evidence type="ECO:0000313" key="14">
    <source>
        <dbReference type="WBParaSite" id="MBELARI_LOCUS1631"/>
    </source>
</evidence>
<reference evidence="14" key="1">
    <citation type="submission" date="2024-02" db="UniProtKB">
        <authorList>
            <consortium name="WormBaseParasite"/>
        </authorList>
    </citation>
    <scope>IDENTIFICATION</scope>
</reference>
<dbReference type="PANTHER" id="PTHR11727:SF7">
    <property type="entry name" value="DIMETHYLADENOSINE TRANSFERASE-RELATED"/>
    <property type="match status" value="1"/>
</dbReference>
<protein>
    <recommendedName>
        <fullName evidence="10">rRNA adenine N(6)-methyltransferase</fullName>
        <ecNumber evidence="10">2.1.1.-</ecNumber>
    </recommendedName>
</protein>
<feature type="binding site" evidence="9">
    <location>
        <position position="107"/>
    </location>
    <ligand>
        <name>S-adenosyl-L-methionine</name>
        <dbReference type="ChEBI" id="CHEBI:59789"/>
    </ligand>
</feature>
<dbReference type="CDD" id="cd02440">
    <property type="entry name" value="AdoMet_MTases"/>
    <property type="match status" value="1"/>
</dbReference>
<dbReference type="PANTHER" id="PTHR11727">
    <property type="entry name" value="DIMETHYLADENOSINE TRANSFERASE"/>
    <property type="match status" value="1"/>
</dbReference>
<organism evidence="13 14">
    <name type="scientific">Mesorhabditis belari</name>
    <dbReference type="NCBI Taxonomy" id="2138241"/>
    <lineage>
        <taxon>Eukaryota</taxon>
        <taxon>Metazoa</taxon>
        <taxon>Ecdysozoa</taxon>
        <taxon>Nematoda</taxon>
        <taxon>Chromadorea</taxon>
        <taxon>Rhabditida</taxon>
        <taxon>Rhabditina</taxon>
        <taxon>Rhabditomorpha</taxon>
        <taxon>Rhabditoidea</taxon>
        <taxon>Rhabditidae</taxon>
        <taxon>Mesorhabditinae</taxon>
        <taxon>Mesorhabditis</taxon>
    </lineage>
</organism>
<feature type="binding site" evidence="9">
    <location>
        <position position="31"/>
    </location>
    <ligand>
        <name>S-adenosyl-L-methionine</name>
        <dbReference type="ChEBI" id="CHEBI:59789"/>
    </ligand>
</feature>
<keyword evidence="3 9" id="KW-0808">Transferase</keyword>
<evidence type="ECO:0000256" key="5">
    <source>
        <dbReference type="ARBA" id="ARBA00022884"/>
    </source>
</evidence>
<feature type="region of interest" description="Disordered" evidence="11">
    <location>
        <begin position="1"/>
        <end position="22"/>
    </location>
</feature>
<dbReference type="SMART" id="SM00650">
    <property type="entry name" value="rADc"/>
    <property type="match status" value="1"/>
</dbReference>
<feature type="binding site" evidence="9">
    <location>
        <position position="33"/>
    </location>
    <ligand>
        <name>S-adenosyl-L-methionine</name>
        <dbReference type="ChEBI" id="CHEBI:59789"/>
    </ligand>
</feature>
<keyword evidence="13" id="KW-1185">Reference proteome</keyword>
<evidence type="ECO:0000256" key="2">
    <source>
        <dbReference type="ARBA" id="ARBA00022603"/>
    </source>
</evidence>
<dbReference type="GO" id="GO:0003723">
    <property type="term" value="F:RNA binding"/>
    <property type="evidence" value="ECO:0007669"/>
    <property type="project" value="UniProtKB-UniRule"/>
</dbReference>
<name>A0AAF3EQF5_9BILA</name>
<evidence type="ECO:0000256" key="11">
    <source>
        <dbReference type="SAM" id="MobiDB-lite"/>
    </source>
</evidence>
<dbReference type="InterPro" id="IPR001737">
    <property type="entry name" value="KsgA/Erm"/>
</dbReference>
<keyword evidence="4 9" id="KW-0949">S-adenosyl-L-methionine</keyword>
<evidence type="ECO:0000313" key="13">
    <source>
        <dbReference type="Proteomes" id="UP000887575"/>
    </source>
</evidence>
<dbReference type="InterPro" id="IPR011530">
    <property type="entry name" value="rRNA_adenine_dimethylase"/>
</dbReference>
<comment type="similarity">
    <text evidence="8 9 10">Belongs to the class I-like SAM-binding methyltransferase superfamily. rRNA adenine N(6)-methyltransferase family.</text>
</comment>
<comment type="subunit">
    <text evidence="6">Part of the small subunit (SSU) processome, composed of more than 70 proteins and the RNA chaperone small nucleolar RNA (snoRNA) U3.</text>
</comment>
<feature type="domain" description="Ribosomal RNA adenine methylase transferase N-terminal" evidence="12">
    <location>
        <begin position="38"/>
        <end position="207"/>
    </location>
</feature>
<feature type="binding site" evidence="9">
    <location>
        <position position="58"/>
    </location>
    <ligand>
        <name>S-adenosyl-L-methionine</name>
        <dbReference type="ChEBI" id="CHEBI:59789"/>
    </ligand>
</feature>
<dbReference type="Gene3D" id="1.10.8.480">
    <property type="match status" value="1"/>
</dbReference>
<dbReference type="Proteomes" id="UP000887575">
    <property type="component" value="Unassembled WGS sequence"/>
</dbReference>
<evidence type="ECO:0000256" key="6">
    <source>
        <dbReference type="ARBA" id="ARBA00035020"/>
    </source>
</evidence>
<evidence type="ECO:0000256" key="8">
    <source>
        <dbReference type="ARBA" id="ARBA00061109"/>
    </source>
</evidence>
<dbReference type="AlphaFoldDB" id="A0AAF3EQF5"/>
<dbReference type="PROSITE" id="PS51689">
    <property type="entry name" value="SAM_RNA_A_N6_MT"/>
    <property type="match status" value="1"/>
</dbReference>
<dbReference type="InterPro" id="IPR020598">
    <property type="entry name" value="rRNA_Ade_methylase_Trfase_N"/>
</dbReference>
<dbReference type="Pfam" id="PF00398">
    <property type="entry name" value="RrnaAD"/>
    <property type="match status" value="1"/>
</dbReference>
<dbReference type="InterPro" id="IPR020596">
    <property type="entry name" value="rRNA_Ade_Mease_Trfase_CS"/>
</dbReference>
<sequence length="308" mass="35298">MGKVKTIKAKETTNNGKNTQGLPFNTDFGQHILKNPGIVNAIVEKSAIKSSDTVLEVGPGTGNLTVKMLEQAKKLIAFELDPRMVSELKKRVLGTPVQTRLEVRQGDVMKQEWPEFDVCVANLPYQISSPFVFKLLLQRPLPRYAVLMFQKEFAERLLAKPGSKEYCRLSVNVQLLAKVEHLMKVKRTEFRPPPQVDSAVVRIAPRNPPPPLNFDEWEGMLRLCFMRKNKTILSIVRLSNVNDLLEENYRRVCRMKNKDIPEDLNFTELIEKALTESGFAEKRARSMKIDEFLQLLIIFNRIGVHFHV</sequence>
<evidence type="ECO:0000256" key="3">
    <source>
        <dbReference type="ARBA" id="ARBA00022679"/>
    </source>
</evidence>
<keyword evidence="2 9" id="KW-0489">Methyltransferase</keyword>
<dbReference type="Gene3D" id="3.40.50.150">
    <property type="entry name" value="Vaccinia Virus protein VP39"/>
    <property type="match status" value="1"/>
</dbReference>
<dbReference type="EC" id="2.1.1.-" evidence="10"/>
<dbReference type="GO" id="GO:0000179">
    <property type="term" value="F:rRNA (adenine-N6,N6-)-dimethyltransferase activity"/>
    <property type="evidence" value="ECO:0007669"/>
    <property type="project" value="UniProtKB-UniRule"/>
</dbReference>
<accession>A0AAF3EQF5</accession>
<evidence type="ECO:0000259" key="12">
    <source>
        <dbReference type="SMART" id="SM00650"/>
    </source>
</evidence>
<dbReference type="FunFam" id="3.40.50.150:FF:000007">
    <property type="entry name" value="rRNA adenine N(6)-methyltransferase"/>
    <property type="match status" value="1"/>
</dbReference>
<dbReference type="WBParaSite" id="MBELARI_LOCUS1631">
    <property type="protein sequence ID" value="MBELARI_LOCUS1631"/>
    <property type="gene ID" value="MBELARI_LOCUS1631"/>
</dbReference>
<evidence type="ECO:0000256" key="9">
    <source>
        <dbReference type="PROSITE-ProRule" id="PRU01026"/>
    </source>
</evidence>
<dbReference type="NCBIfam" id="TIGR00755">
    <property type="entry name" value="ksgA"/>
    <property type="match status" value="1"/>
</dbReference>
<dbReference type="PROSITE" id="PS01131">
    <property type="entry name" value="RRNA_A_DIMETH"/>
    <property type="match status" value="1"/>
</dbReference>
<dbReference type="HAMAP" id="MF_00607">
    <property type="entry name" value="16SrRNA_methyltr_A"/>
    <property type="match status" value="1"/>
</dbReference>
<proteinExistence type="inferred from homology"/>
<dbReference type="SUPFAM" id="SSF53335">
    <property type="entry name" value="S-adenosyl-L-methionine-dependent methyltransferases"/>
    <property type="match status" value="1"/>
</dbReference>